<proteinExistence type="predicted"/>
<accession>A0ABU7IU13</accession>
<dbReference type="RefSeq" id="WP_272651147.1">
    <property type="nucleotide sequence ID" value="NZ_JAZDDG010000004.1"/>
</dbReference>
<dbReference type="Proteomes" id="UP001356308">
    <property type="component" value="Unassembled WGS sequence"/>
</dbReference>
<evidence type="ECO:0000313" key="1">
    <source>
        <dbReference type="EMBL" id="MEE1976448.1"/>
    </source>
</evidence>
<name>A0ABU7IU13_9FLAO</name>
<organism evidence="1 2">
    <name type="scientific">Maribacter cobaltidurans</name>
    <dbReference type="NCBI Taxonomy" id="1178778"/>
    <lineage>
        <taxon>Bacteria</taxon>
        <taxon>Pseudomonadati</taxon>
        <taxon>Bacteroidota</taxon>
        <taxon>Flavobacteriia</taxon>
        <taxon>Flavobacteriales</taxon>
        <taxon>Flavobacteriaceae</taxon>
        <taxon>Maribacter</taxon>
    </lineage>
</organism>
<reference evidence="1 2" key="1">
    <citation type="submission" date="2024-01" db="EMBL/GenBank/DDBJ databases">
        <title>Maribacter spp. originated from different algae showed divergent polysaccharides utilization ability.</title>
        <authorList>
            <person name="Wang H."/>
            <person name="Wu Y."/>
        </authorList>
    </citation>
    <scope>NUCLEOTIDE SEQUENCE [LARGE SCALE GENOMIC DNA]</scope>
    <source>
        <strain evidence="1 2">PR1</strain>
    </source>
</reference>
<evidence type="ECO:0000313" key="2">
    <source>
        <dbReference type="Proteomes" id="UP001356308"/>
    </source>
</evidence>
<gene>
    <name evidence="1" type="ORF">V1I91_10240</name>
</gene>
<sequence>MNNLRPILNDITKLVSNIETNYPELYQFLDESPITISSSTHPDIDVDTLRNYLESLKELLRHHLQTHKNRKL</sequence>
<keyword evidence="2" id="KW-1185">Reference proteome</keyword>
<comment type="caution">
    <text evidence="1">The sequence shown here is derived from an EMBL/GenBank/DDBJ whole genome shotgun (WGS) entry which is preliminary data.</text>
</comment>
<protein>
    <submittedName>
        <fullName evidence="1">Uncharacterized protein</fullName>
    </submittedName>
</protein>
<dbReference type="EMBL" id="JAZDDG010000004">
    <property type="protein sequence ID" value="MEE1976448.1"/>
    <property type="molecule type" value="Genomic_DNA"/>
</dbReference>